<evidence type="ECO:0000259" key="1">
    <source>
        <dbReference type="Pfam" id="PF21941"/>
    </source>
</evidence>
<dbReference type="InterPro" id="IPR047740">
    <property type="entry name" value="SMEK_dom"/>
</dbReference>
<gene>
    <name evidence="2" type="ORF">GCM10011514_35750</name>
</gene>
<dbReference type="EMBL" id="BMKK01000007">
    <property type="protein sequence ID" value="GGD68493.1"/>
    <property type="molecule type" value="Genomic_DNA"/>
</dbReference>
<name>A0A916YZI8_9BACT</name>
<accession>A0A916YZI8</accession>
<dbReference type="RefSeq" id="WP_188767916.1">
    <property type="nucleotide sequence ID" value="NZ_BMKK01000007.1"/>
</dbReference>
<dbReference type="NCBIfam" id="NF033859">
    <property type="entry name" value="SMEK_N"/>
    <property type="match status" value="1"/>
</dbReference>
<dbReference type="Proteomes" id="UP000609064">
    <property type="component" value="Unassembled WGS sequence"/>
</dbReference>
<evidence type="ECO:0000313" key="2">
    <source>
        <dbReference type="EMBL" id="GGD68493.1"/>
    </source>
</evidence>
<comment type="caution">
    <text evidence="2">The sequence shown here is derived from an EMBL/GenBank/DDBJ whole genome shotgun (WGS) entry which is preliminary data.</text>
</comment>
<evidence type="ECO:0000313" key="3">
    <source>
        <dbReference type="Proteomes" id="UP000609064"/>
    </source>
</evidence>
<proteinExistence type="predicted"/>
<reference evidence="2" key="2">
    <citation type="submission" date="2020-09" db="EMBL/GenBank/DDBJ databases">
        <authorList>
            <person name="Sun Q."/>
            <person name="Zhou Y."/>
        </authorList>
    </citation>
    <scope>NUCLEOTIDE SEQUENCE</scope>
    <source>
        <strain evidence="2">CGMCC 1.15958</strain>
    </source>
</reference>
<organism evidence="2 3">
    <name type="scientific">Emticicia aquatilis</name>
    <dbReference type="NCBI Taxonomy" id="1537369"/>
    <lineage>
        <taxon>Bacteria</taxon>
        <taxon>Pseudomonadati</taxon>
        <taxon>Bacteroidota</taxon>
        <taxon>Cytophagia</taxon>
        <taxon>Cytophagales</taxon>
        <taxon>Leadbetterellaceae</taxon>
        <taxon>Emticicia</taxon>
    </lineage>
</organism>
<sequence length="506" mass="59758">MNRINILNDVKTYLGRFTQEVRNHTASSTYDINIHAETVLIPLLNKVFRVNLKNYNSEQKNYPAIDLYDYEARLAIQVTSDSDSKKITETISKFVEKKQYVTFDRLIVYIISQKQDSYRKDFSELTKGHIDFDVNRDIIDNADLSKIISDIINTNYVKEVNDLLMGEFSELKITERKVRLNSKEKILSEKLILNFIKFRPPQKLYFAITDINDEKLKEVVIQLRKERFLPYRRGGRHNIKGKDLVFAKLHNLGKESKEDFILFQDKLFTFRDLNNSNESLREIIDTGTIDNIDASDFYEVDENYLRKYKELLRNSIIPLLKEKGIEWVNDDRIFRFSAFGSSSIIPKERKVSWTKETKEQPRTVVFEMNNKEKAKKNEVILICFKHLAFFLEIEKYDEWYLSIRPTWSFTNPSGSYKSRFESKYLTGIKRQENNEAVNNHFLFISNCISTDLAKSDLNYTPSVPYKFDFIEPVTFQKFSPAIKDEDWLPRKSNDKNKSTNQILIDF</sequence>
<reference evidence="2" key="1">
    <citation type="journal article" date="2014" name="Int. J. Syst. Evol. Microbiol.">
        <title>Complete genome sequence of Corynebacterium casei LMG S-19264T (=DSM 44701T), isolated from a smear-ripened cheese.</title>
        <authorList>
            <consortium name="US DOE Joint Genome Institute (JGI-PGF)"/>
            <person name="Walter F."/>
            <person name="Albersmeier A."/>
            <person name="Kalinowski J."/>
            <person name="Ruckert C."/>
        </authorList>
    </citation>
    <scope>NUCLEOTIDE SEQUENCE</scope>
    <source>
        <strain evidence="2">CGMCC 1.15958</strain>
    </source>
</reference>
<keyword evidence="3" id="KW-1185">Reference proteome</keyword>
<feature type="domain" description="SMEK" evidence="1">
    <location>
        <begin position="10"/>
        <end position="148"/>
    </location>
</feature>
<dbReference type="AlphaFoldDB" id="A0A916YZI8"/>
<protein>
    <recommendedName>
        <fullName evidence="1">SMEK domain-containing protein</fullName>
    </recommendedName>
</protein>
<dbReference type="Pfam" id="PF21941">
    <property type="entry name" value="SMEK_N"/>
    <property type="match status" value="1"/>
</dbReference>